<keyword evidence="4 10" id="KW-0812">Transmembrane</keyword>
<dbReference type="InterPro" id="IPR023395">
    <property type="entry name" value="MCP_dom_sf"/>
</dbReference>
<keyword evidence="5" id="KW-0677">Repeat</keyword>
<sequence length="84" mass="9929">MFLGAILGACISTLFFPINVVKTKMQAEMGTKYDNFFKILKVVWIERNYSLKEVYRGAQLNFIRSLLAWGITNATFEYMRRWYT</sequence>
<dbReference type="AlphaFoldDB" id="A0A914QFD0"/>
<keyword evidence="3 11" id="KW-0813">Transport</keyword>
<organism evidence="12 13">
    <name type="scientific">Panagrolaimus davidi</name>
    <dbReference type="NCBI Taxonomy" id="227884"/>
    <lineage>
        <taxon>Eukaryota</taxon>
        <taxon>Metazoa</taxon>
        <taxon>Ecdysozoa</taxon>
        <taxon>Nematoda</taxon>
        <taxon>Chromadorea</taxon>
        <taxon>Rhabditida</taxon>
        <taxon>Tylenchina</taxon>
        <taxon>Panagrolaimomorpha</taxon>
        <taxon>Panagrolaimoidea</taxon>
        <taxon>Panagrolaimidae</taxon>
        <taxon>Panagrolaimus</taxon>
    </lineage>
</organism>
<keyword evidence="6" id="KW-0999">Mitochondrion inner membrane</keyword>
<dbReference type="Pfam" id="PF00153">
    <property type="entry name" value="Mito_carr"/>
    <property type="match status" value="1"/>
</dbReference>
<dbReference type="SUPFAM" id="SSF103506">
    <property type="entry name" value="Mitochondrial carrier"/>
    <property type="match status" value="1"/>
</dbReference>
<evidence type="ECO:0000256" key="7">
    <source>
        <dbReference type="ARBA" id="ARBA00022989"/>
    </source>
</evidence>
<evidence type="ECO:0000256" key="11">
    <source>
        <dbReference type="RuleBase" id="RU000488"/>
    </source>
</evidence>
<keyword evidence="7" id="KW-1133">Transmembrane helix</keyword>
<dbReference type="InterPro" id="IPR018108">
    <property type="entry name" value="MCP_transmembrane"/>
</dbReference>
<proteinExistence type="inferred from homology"/>
<evidence type="ECO:0000256" key="6">
    <source>
        <dbReference type="ARBA" id="ARBA00022792"/>
    </source>
</evidence>
<dbReference type="GO" id="GO:0051724">
    <property type="term" value="F:NAD transmembrane transporter activity"/>
    <property type="evidence" value="ECO:0007669"/>
    <property type="project" value="TreeGrafter"/>
</dbReference>
<keyword evidence="8" id="KW-0496">Mitochondrion</keyword>
<evidence type="ECO:0000256" key="5">
    <source>
        <dbReference type="ARBA" id="ARBA00022737"/>
    </source>
</evidence>
<dbReference type="Gene3D" id="1.50.40.10">
    <property type="entry name" value="Mitochondrial carrier domain"/>
    <property type="match status" value="1"/>
</dbReference>
<feature type="repeat" description="Solcar" evidence="10">
    <location>
        <begin position="1"/>
        <end position="82"/>
    </location>
</feature>
<dbReference type="InterPro" id="IPR052465">
    <property type="entry name" value="Mito_NAD+_Carrier"/>
</dbReference>
<evidence type="ECO:0000256" key="1">
    <source>
        <dbReference type="ARBA" id="ARBA00004448"/>
    </source>
</evidence>
<dbReference type="Proteomes" id="UP000887578">
    <property type="component" value="Unplaced"/>
</dbReference>
<keyword evidence="12" id="KW-1185">Reference proteome</keyword>
<evidence type="ECO:0000256" key="9">
    <source>
        <dbReference type="ARBA" id="ARBA00023136"/>
    </source>
</evidence>
<name>A0A914QFD0_9BILA</name>
<evidence type="ECO:0000256" key="10">
    <source>
        <dbReference type="PROSITE-ProRule" id="PRU00282"/>
    </source>
</evidence>
<evidence type="ECO:0000313" key="13">
    <source>
        <dbReference type="WBParaSite" id="PDA_v2.g2814.t1"/>
    </source>
</evidence>
<keyword evidence="9 10" id="KW-0472">Membrane</keyword>
<evidence type="ECO:0000313" key="12">
    <source>
        <dbReference type="Proteomes" id="UP000887578"/>
    </source>
</evidence>
<comment type="subcellular location">
    <subcellularLocation>
        <location evidence="1">Mitochondrion inner membrane</location>
        <topology evidence="1">Multi-pass membrane protein</topology>
    </subcellularLocation>
</comment>
<evidence type="ECO:0000256" key="2">
    <source>
        <dbReference type="ARBA" id="ARBA00006375"/>
    </source>
</evidence>
<evidence type="ECO:0000256" key="8">
    <source>
        <dbReference type="ARBA" id="ARBA00023128"/>
    </source>
</evidence>
<comment type="similarity">
    <text evidence="2 11">Belongs to the mitochondrial carrier (TC 2.A.29) family.</text>
</comment>
<evidence type="ECO:0000256" key="3">
    <source>
        <dbReference type="ARBA" id="ARBA00022448"/>
    </source>
</evidence>
<dbReference type="PROSITE" id="PS50920">
    <property type="entry name" value="SOLCAR"/>
    <property type="match status" value="1"/>
</dbReference>
<dbReference type="PANTHER" id="PTHR46131:SF1">
    <property type="entry name" value="SD08549P"/>
    <property type="match status" value="1"/>
</dbReference>
<reference evidence="13" key="1">
    <citation type="submission" date="2022-11" db="UniProtKB">
        <authorList>
            <consortium name="WormBaseParasite"/>
        </authorList>
    </citation>
    <scope>IDENTIFICATION</scope>
</reference>
<protein>
    <submittedName>
        <fullName evidence="13">Uncharacterized protein</fullName>
    </submittedName>
</protein>
<evidence type="ECO:0000256" key="4">
    <source>
        <dbReference type="ARBA" id="ARBA00022692"/>
    </source>
</evidence>
<dbReference type="GO" id="GO:0005743">
    <property type="term" value="C:mitochondrial inner membrane"/>
    <property type="evidence" value="ECO:0007669"/>
    <property type="project" value="UniProtKB-SubCell"/>
</dbReference>
<dbReference type="WBParaSite" id="PDA_v2.g2814.t1">
    <property type="protein sequence ID" value="PDA_v2.g2814.t1"/>
    <property type="gene ID" value="PDA_v2.g2814"/>
</dbReference>
<dbReference type="PANTHER" id="PTHR46131">
    <property type="entry name" value="SD08549P"/>
    <property type="match status" value="1"/>
</dbReference>
<accession>A0A914QFD0</accession>